<protein>
    <submittedName>
        <fullName evidence="3">Uncharacterized protein</fullName>
    </submittedName>
</protein>
<dbReference type="EnsemblBacteria" id="AAK04751">
    <property type="protein sequence ID" value="AAK04751"/>
    <property type="gene ID" value="L46679"/>
</dbReference>
<organism evidence="3 4">
    <name type="scientific">Lactococcus lactis subsp. lactis (strain IL1403)</name>
    <name type="common">Streptococcus lactis</name>
    <dbReference type="NCBI Taxonomy" id="272623"/>
    <lineage>
        <taxon>Bacteria</taxon>
        <taxon>Bacillati</taxon>
        <taxon>Bacillota</taxon>
        <taxon>Bacilli</taxon>
        <taxon>Lactobacillales</taxon>
        <taxon>Streptococcaceae</taxon>
        <taxon>Lactococcus</taxon>
    </lineage>
</organism>
<evidence type="ECO:0000313" key="4">
    <source>
        <dbReference type="Proteomes" id="UP000002196"/>
    </source>
</evidence>
<dbReference type="AlphaFoldDB" id="Q9CHR9"/>
<dbReference type="EMBL" id="AE005176">
    <property type="protein sequence ID" value="AAK04751.1"/>
    <property type="molecule type" value="Genomic_DNA"/>
</dbReference>
<feature type="region of interest" description="Disordered" evidence="1">
    <location>
        <begin position="191"/>
        <end position="210"/>
    </location>
</feature>
<feature type="transmembrane region" description="Helical" evidence="2">
    <location>
        <begin position="33"/>
        <end position="50"/>
    </location>
</feature>
<evidence type="ECO:0000256" key="1">
    <source>
        <dbReference type="SAM" id="MobiDB-lite"/>
    </source>
</evidence>
<dbReference type="PaxDb" id="272623-L46679"/>
<dbReference type="KEGG" id="lla:L46679"/>
<accession>Q9CHR9</accession>
<evidence type="ECO:0000256" key="2">
    <source>
        <dbReference type="SAM" id="Phobius"/>
    </source>
</evidence>
<feature type="compositionally biased region" description="Polar residues" evidence="1">
    <location>
        <begin position="200"/>
        <end position="210"/>
    </location>
</feature>
<dbReference type="Proteomes" id="UP000002196">
    <property type="component" value="Chromosome"/>
</dbReference>
<reference evidence="3 4" key="1">
    <citation type="journal article" date="2001" name="Genome Res.">
        <title>The complete genome sequence of the lactic acid bacterium Lactococcus lactis ssp. lactis IL1403.</title>
        <authorList>
            <person name="Bolotin A."/>
            <person name="Wincker P."/>
            <person name="Mauger S."/>
            <person name="Jaillon O."/>
            <person name="Malarme K."/>
            <person name="Weissenbach J."/>
            <person name="Ehrlich S.D."/>
            <person name="Sorokin A."/>
        </authorList>
    </citation>
    <scope>NUCLEOTIDE SEQUENCE [LARGE SCALE GENOMIC DNA]</scope>
    <source>
        <strain evidence="3 4">IL1403</strain>
    </source>
</reference>
<dbReference type="PATRIC" id="fig|272623.7.peg.699"/>
<keyword evidence="2" id="KW-0472">Membrane</keyword>
<name>Q9CHR9_LACLA</name>
<feature type="transmembrane region" description="Helical" evidence="2">
    <location>
        <begin position="82"/>
        <end position="104"/>
    </location>
</feature>
<keyword evidence="2" id="KW-1133">Transmembrane helix</keyword>
<keyword evidence="4" id="KW-1185">Reference proteome</keyword>
<evidence type="ECO:0000313" key="3">
    <source>
        <dbReference type="EMBL" id="AAK04751.1"/>
    </source>
</evidence>
<keyword evidence="2" id="KW-0812">Transmembrane</keyword>
<gene>
    <name evidence="3" type="primary">ygeA</name>
    <name evidence="3" type="ORF">L46679</name>
</gene>
<feature type="transmembrane region" description="Helical" evidence="2">
    <location>
        <begin position="56"/>
        <end position="73"/>
    </location>
</feature>
<sequence>MFIHFLYNIKRFKKIKAELEIAQGENIMKKINIENLCLTLGILSLILSFFNGIRALSLPIGIIGTILPLIFIIKKSRKYQKIILIISVIMSLGSIIIAYGLTYMNSSPDYTSVSVFKKDLDDDKNVVGKTFEFKVTDRTETSINADDEISFFTSKTDAEGIKKGDIVTIKVKRKPTNILGVYIMSGNVQSKKSNIKQHSKSNNEPSNSNTKKIYNLHNTTFSTPSNWVKQLTNSNNPDNTINFTLQDGYLNVHYFETNESIFNNEYRNSFLSSLKNTTSNNMSDFTATNETEGSSSESYAWYISLKQNEEKYNGEMVVLDVDGGIISFTIYVSGDKFSKNYEGDFNNLLDSIKYTKRTN</sequence>
<proteinExistence type="predicted"/>
<dbReference type="HOGENOM" id="CLU_771151_0_0_9"/>
<dbReference type="PIR" id="E86706">
    <property type="entry name" value="E86706"/>
</dbReference>